<accession>A0A833SWL1</accession>
<gene>
    <name evidence="2" type="ORF">GN244_ATG13753</name>
</gene>
<evidence type="ECO:0000256" key="1">
    <source>
        <dbReference type="SAM" id="MobiDB-lite"/>
    </source>
</evidence>
<comment type="caution">
    <text evidence="2">The sequence shown here is derived from an EMBL/GenBank/DDBJ whole genome shotgun (WGS) entry which is preliminary data.</text>
</comment>
<sequence length="111" mass="11680">MVVADEVILVTATSAAVEATTANFFDGRRDGCQIHQHSLPLKSSRNSRRPECTLSKFALYADFITPMANYCADSTSASSSTRSSAGTDSTATKLTVASDHLRSTSSAVSGN</sequence>
<dbReference type="AlphaFoldDB" id="A0A833SWL1"/>
<dbReference type="Proteomes" id="UP000602510">
    <property type="component" value="Unassembled WGS sequence"/>
</dbReference>
<feature type="compositionally biased region" description="Low complexity" evidence="1">
    <location>
        <begin position="72"/>
        <end position="92"/>
    </location>
</feature>
<dbReference type="EMBL" id="WSZM01000373">
    <property type="protein sequence ID" value="KAF4034285.1"/>
    <property type="molecule type" value="Genomic_DNA"/>
</dbReference>
<name>A0A833SWL1_PHYIN</name>
<protein>
    <submittedName>
        <fullName evidence="2">Uncharacterized protein</fullName>
    </submittedName>
</protein>
<keyword evidence="3" id="KW-1185">Reference proteome</keyword>
<feature type="region of interest" description="Disordered" evidence="1">
    <location>
        <begin position="72"/>
        <end position="111"/>
    </location>
</feature>
<proteinExistence type="predicted"/>
<evidence type="ECO:0000313" key="3">
    <source>
        <dbReference type="Proteomes" id="UP000602510"/>
    </source>
</evidence>
<evidence type="ECO:0000313" key="2">
    <source>
        <dbReference type="EMBL" id="KAF4034285.1"/>
    </source>
</evidence>
<reference evidence="2" key="1">
    <citation type="submission" date="2020-04" db="EMBL/GenBank/DDBJ databases">
        <title>Hybrid Assembly of Korean Phytophthora infestans isolates.</title>
        <authorList>
            <person name="Prokchorchik M."/>
            <person name="Lee Y."/>
            <person name="Seo J."/>
            <person name="Cho J.-H."/>
            <person name="Park Y.-E."/>
            <person name="Jang D.-C."/>
            <person name="Im J.-S."/>
            <person name="Choi J.-G."/>
            <person name="Park H.-J."/>
            <person name="Lee G.-B."/>
            <person name="Lee Y.-G."/>
            <person name="Hong S.-Y."/>
            <person name="Cho K."/>
            <person name="Sohn K.H."/>
        </authorList>
    </citation>
    <scope>NUCLEOTIDE SEQUENCE</scope>
    <source>
        <strain evidence="2">KR_1_A1</strain>
    </source>
</reference>
<organism evidence="2 3">
    <name type="scientific">Phytophthora infestans</name>
    <name type="common">Potato late blight agent</name>
    <name type="synonym">Botrytis infestans</name>
    <dbReference type="NCBI Taxonomy" id="4787"/>
    <lineage>
        <taxon>Eukaryota</taxon>
        <taxon>Sar</taxon>
        <taxon>Stramenopiles</taxon>
        <taxon>Oomycota</taxon>
        <taxon>Peronosporomycetes</taxon>
        <taxon>Peronosporales</taxon>
        <taxon>Peronosporaceae</taxon>
        <taxon>Phytophthora</taxon>
    </lineage>
</organism>